<dbReference type="Proteomes" id="UP001164250">
    <property type="component" value="Chromosome 5"/>
</dbReference>
<dbReference type="EMBL" id="CM047901">
    <property type="protein sequence ID" value="KAJ0097396.1"/>
    <property type="molecule type" value="Genomic_DNA"/>
</dbReference>
<organism evidence="1 2">
    <name type="scientific">Pistacia atlantica</name>
    <dbReference type="NCBI Taxonomy" id="434234"/>
    <lineage>
        <taxon>Eukaryota</taxon>
        <taxon>Viridiplantae</taxon>
        <taxon>Streptophyta</taxon>
        <taxon>Embryophyta</taxon>
        <taxon>Tracheophyta</taxon>
        <taxon>Spermatophyta</taxon>
        <taxon>Magnoliopsida</taxon>
        <taxon>eudicotyledons</taxon>
        <taxon>Gunneridae</taxon>
        <taxon>Pentapetalae</taxon>
        <taxon>rosids</taxon>
        <taxon>malvids</taxon>
        <taxon>Sapindales</taxon>
        <taxon>Anacardiaceae</taxon>
        <taxon>Pistacia</taxon>
    </lineage>
</organism>
<evidence type="ECO:0000313" key="1">
    <source>
        <dbReference type="EMBL" id="KAJ0097396.1"/>
    </source>
</evidence>
<proteinExistence type="predicted"/>
<keyword evidence="2" id="KW-1185">Reference proteome</keyword>
<sequence>MAKSIFNVAMLFNLVLIFFPLLFITSTTQSRHLDGVHLDPKAKSAPSCETVF</sequence>
<name>A0ACC1BEW4_9ROSI</name>
<reference evidence="2" key="1">
    <citation type="journal article" date="2023" name="G3 (Bethesda)">
        <title>Genome assembly and association tests identify interacting loci associated with vigor, precocity, and sex in interspecific pistachio rootstocks.</title>
        <authorList>
            <person name="Palmer W."/>
            <person name="Jacygrad E."/>
            <person name="Sagayaradj S."/>
            <person name="Cavanaugh K."/>
            <person name="Han R."/>
            <person name="Bertier L."/>
            <person name="Beede B."/>
            <person name="Kafkas S."/>
            <person name="Golino D."/>
            <person name="Preece J."/>
            <person name="Michelmore R."/>
        </authorList>
    </citation>
    <scope>NUCLEOTIDE SEQUENCE [LARGE SCALE GENOMIC DNA]</scope>
</reference>
<protein>
    <submittedName>
        <fullName evidence="1">Uncharacterized protein</fullName>
    </submittedName>
</protein>
<gene>
    <name evidence="1" type="ORF">Patl1_27924</name>
</gene>
<accession>A0ACC1BEW4</accession>
<evidence type="ECO:0000313" key="2">
    <source>
        <dbReference type="Proteomes" id="UP001164250"/>
    </source>
</evidence>
<comment type="caution">
    <text evidence="1">The sequence shown here is derived from an EMBL/GenBank/DDBJ whole genome shotgun (WGS) entry which is preliminary data.</text>
</comment>